<dbReference type="OrthoDB" id="3056235at2759"/>
<name>A0A9N8ZJZ3_9GLOM</name>
<keyword evidence="3" id="KW-0735">Signal-anchor</keyword>
<keyword evidence="2 7" id="KW-0812">Transmembrane</keyword>
<accession>A0A9N8ZJZ3</accession>
<dbReference type="GO" id="GO:0042285">
    <property type="term" value="F:xylosyltransferase activity"/>
    <property type="evidence" value="ECO:0007669"/>
    <property type="project" value="TreeGrafter"/>
</dbReference>
<dbReference type="Pfam" id="PF13896">
    <property type="entry name" value="Glyco_transf_49"/>
    <property type="match status" value="1"/>
</dbReference>
<organism evidence="8 9">
    <name type="scientific">Paraglomus brasilianum</name>
    <dbReference type="NCBI Taxonomy" id="144538"/>
    <lineage>
        <taxon>Eukaryota</taxon>
        <taxon>Fungi</taxon>
        <taxon>Fungi incertae sedis</taxon>
        <taxon>Mucoromycota</taxon>
        <taxon>Glomeromycotina</taxon>
        <taxon>Glomeromycetes</taxon>
        <taxon>Paraglomerales</taxon>
        <taxon>Paraglomeraceae</taxon>
        <taxon>Paraglomus</taxon>
    </lineage>
</organism>
<evidence type="ECO:0000256" key="7">
    <source>
        <dbReference type="SAM" id="Phobius"/>
    </source>
</evidence>
<proteinExistence type="predicted"/>
<dbReference type="GO" id="GO:0015020">
    <property type="term" value="F:glucuronosyltransferase activity"/>
    <property type="evidence" value="ECO:0007669"/>
    <property type="project" value="TreeGrafter"/>
</dbReference>
<protein>
    <submittedName>
        <fullName evidence="8">8596_t:CDS:1</fullName>
    </submittedName>
</protein>
<evidence type="ECO:0000313" key="8">
    <source>
        <dbReference type="EMBL" id="CAG8498115.1"/>
    </source>
</evidence>
<feature type="transmembrane region" description="Helical" evidence="7">
    <location>
        <begin position="33"/>
        <end position="58"/>
    </location>
</feature>
<evidence type="ECO:0000256" key="6">
    <source>
        <dbReference type="ARBA" id="ARBA00023180"/>
    </source>
</evidence>
<dbReference type="PANTHER" id="PTHR12270">
    <property type="entry name" value="GLYCOSYLTRANSFERASE-RELATED"/>
    <property type="match status" value="1"/>
</dbReference>
<reference evidence="8" key="1">
    <citation type="submission" date="2021-06" db="EMBL/GenBank/DDBJ databases">
        <authorList>
            <person name="Kallberg Y."/>
            <person name="Tangrot J."/>
            <person name="Rosling A."/>
        </authorList>
    </citation>
    <scope>NUCLEOTIDE SEQUENCE</scope>
    <source>
        <strain evidence="8">BR232B</strain>
    </source>
</reference>
<keyword evidence="6" id="KW-0325">Glycoprotein</keyword>
<keyword evidence="5 7" id="KW-0472">Membrane</keyword>
<keyword evidence="4 7" id="KW-1133">Transmembrane helix</keyword>
<evidence type="ECO:0000256" key="1">
    <source>
        <dbReference type="ARBA" id="ARBA00004606"/>
    </source>
</evidence>
<evidence type="ECO:0000256" key="5">
    <source>
        <dbReference type="ARBA" id="ARBA00023136"/>
    </source>
</evidence>
<comment type="caution">
    <text evidence="8">The sequence shown here is derived from an EMBL/GenBank/DDBJ whole genome shotgun (WGS) entry which is preliminary data.</text>
</comment>
<comment type="subcellular location">
    <subcellularLocation>
        <location evidence="1">Membrane</location>
        <topology evidence="1">Single-pass type II membrane protein</topology>
    </subcellularLocation>
</comment>
<dbReference type="InterPro" id="IPR051292">
    <property type="entry name" value="Xyl/GlcA_transferase"/>
</dbReference>
<evidence type="ECO:0000256" key="2">
    <source>
        <dbReference type="ARBA" id="ARBA00022692"/>
    </source>
</evidence>
<dbReference type="EMBL" id="CAJVPI010000193">
    <property type="protein sequence ID" value="CAG8498115.1"/>
    <property type="molecule type" value="Genomic_DNA"/>
</dbReference>
<sequence>MTLRIPEKGSPISLSQTSSIKSILRTLWRQRIVALKAIALLYIVVSLFVFTTSILGYLTRPSRPIYPNFPLTRTYDTNGSSPLNEMDTYTRFYKMHSKMSSGFTNNIKQYHKRASKIPEKDDITVTAFVTENRFEDLKRLTELWQGPISATFHISSESLDENDPIVQQAFDNLDHFLSQHPIVAKYVDIHVIANVVSFEKPEMLARPTNFHLNVARFFARTDFIFYLDHDTWPTTKTREEIRRYKKLLLNNDVISVPTFTYKVGATNLQIPRAREDIISMVRSGDLGLQDDGWELNRGPTCYASWQRGKVYKIDDFEVHYRPNFVSKKDNTAPWCTERFDDNKAACLYQMYITGSDIWVLPETFLIRHNFNPKSHLLRPSESKWAKAINSRLYTKFYREACVHYARQFIFKGEWDSPRSIHLKQECNRVLTNWGKGLVDA</sequence>
<dbReference type="Proteomes" id="UP000789739">
    <property type="component" value="Unassembled WGS sequence"/>
</dbReference>
<dbReference type="PANTHER" id="PTHR12270:SF25">
    <property type="entry name" value="GLYCOSYLTRANSFERASE-LIKE PROTEIN LARGE"/>
    <property type="match status" value="1"/>
</dbReference>
<dbReference type="GO" id="GO:0035269">
    <property type="term" value="P:protein O-linked glycosylation via mannose"/>
    <property type="evidence" value="ECO:0007669"/>
    <property type="project" value="TreeGrafter"/>
</dbReference>
<evidence type="ECO:0000256" key="4">
    <source>
        <dbReference type="ARBA" id="ARBA00022989"/>
    </source>
</evidence>
<keyword evidence="9" id="KW-1185">Reference proteome</keyword>
<dbReference type="AlphaFoldDB" id="A0A9N8ZJZ3"/>
<gene>
    <name evidence="8" type="ORF">PBRASI_LOCUS2461</name>
</gene>
<evidence type="ECO:0000313" key="9">
    <source>
        <dbReference type="Proteomes" id="UP000789739"/>
    </source>
</evidence>
<dbReference type="GO" id="GO:0016020">
    <property type="term" value="C:membrane"/>
    <property type="evidence" value="ECO:0007669"/>
    <property type="project" value="UniProtKB-SubCell"/>
</dbReference>
<evidence type="ECO:0000256" key="3">
    <source>
        <dbReference type="ARBA" id="ARBA00022968"/>
    </source>
</evidence>